<dbReference type="SUPFAM" id="SSF56672">
    <property type="entry name" value="DNA/RNA polymerases"/>
    <property type="match status" value="1"/>
</dbReference>
<reference evidence="2" key="1">
    <citation type="submission" date="2017-05" db="UniProtKB">
        <authorList>
            <consortium name="EnsemblMetazoa"/>
        </authorList>
    </citation>
    <scope>IDENTIFICATION</scope>
</reference>
<dbReference type="InterPro" id="IPR043502">
    <property type="entry name" value="DNA/RNA_pol_sf"/>
</dbReference>
<proteinExistence type="predicted"/>
<protein>
    <recommendedName>
        <fullName evidence="1">Reverse transcriptase domain-containing protein</fullName>
    </recommendedName>
</protein>
<dbReference type="EnsemblMetazoa" id="Aqu2.1.37361_001">
    <property type="protein sequence ID" value="Aqu2.1.37361_001"/>
    <property type="gene ID" value="Aqu2.1.37361"/>
</dbReference>
<organism evidence="2">
    <name type="scientific">Amphimedon queenslandica</name>
    <name type="common">Sponge</name>
    <dbReference type="NCBI Taxonomy" id="400682"/>
    <lineage>
        <taxon>Eukaryota</taxon>
        <taxon>Metazoa</taxon>
        <taxon>Porifera</taxon>
        <taxon>Demospongiae</taxon>
        <taxon>Heteroscleromorpha</taxon>
        <taxon>Haplosclerida</taxon>
        <taxon>Niphatidae</taxon>
        <taxon>Amphimedon</taxon>
    </lineage>
</organism>
<dbReference type="InterPro" id="IPR043128">
    <property type="entry name" value="Rev_trsase/Diguanyl_cyclase"/>
</dbReference>
<dbReference type="Gene3D" id="3.30.70.270">
    <property type="match status" value="1"/>
</dbReference>
<dbReference type="PANTHER" id="PTHR24559:SF444">
    <property type="entry name" value="REVERSE TRANSCRIPTASE DOMAIN-CONTAINING PROTEIN"/>
    <property type="match status" value="1"/>
</dbReference>
<accession>A0A1X7VBF8</accession>
<dbReference type="Pfam" id="PF00078">
    <property type="entry name" value="RVT_1"/>
    <property type="match status" value="1"/>
</dbReference>
<evidence type="ECO:0000313" key="2">
    <source>
        <dbReference type="EnsemblMetazoa" id="Aqu2.1.37361_001"/>
    </source>
</evidence>
<dbReference type="InterPro" id="IPR000477">
    <property type="entry name" value="RT_dom"/>
</dbReference>
<evidence type="ECO:0000259" key="1">
    <source>
        <dbReference type="Pfam" id="PF00078"/>
    </source>
</evidence>
<name>A0A1X7VBF8_AMPQE</name>
<dbReference type="InterPro" id="IPR053134">
    <property type="entry name" value="RNA-dir_DNA_polymerase"/>
</dbReference>
<sequence>LEFTRMPFGLRNAAQTFQRFIDRVLHGLHFAYSYINDVLIASKSGEKHKRHL</sequence>
<feature type="domain" description="Reverse transcriptase" evidence="1">
    <location>
        <begin position="2"/>
        <end position="52"/>
    </location>
</feature>
<dbReference type="InParanoid" id="A0A1X7VBF8"/>
<dbReference type="PANTHER" id="PTHR24559">
    <property type="entry name" value="TRANSPOSON TY3-I GAG-POL POLYPROTEIN"/>
    <property type="match status" value="1"/>
</dbReference>
<dbReference type="AlphaFoldDB" id="A0A1X7VBF8"/>